<name>A0A1L3FCW6_BRAJP</name>
<proteinExistence type="predicted"/>
<dbReference type="Proteomes" id="UP000181962">
    <property type="component" value="Chromosome"/>
</dbReference>
<dbReference type="AlphaFoldDB" id="A0A1L3FCW6"/>
<reference evidence="1 2" key="1">
    <citation type="submission" date="2016-11" db="EMBL/GenBank/DDBJ databases">
        <title>Complete Genome Sequence of Bradyrhizobium sp. strain J5, an isolated from soybean nodule in Hokkaido.</title>
        <authorList>
            <person name="Kanehara K."/>
        </authorList>
    </citation>
    <scope>NUCLEOTIDE SEQUENCE [LARGE SCALE GENOMIC DNA]</scope>
    <source>
        <strain evidence="1 2">J5</strain>
    </source>
</reference>
<protein>
    <submittedName>
        <fullName evidence="1">Uncharacterized protein</fullName>
    </submittedName>
</protein>
<accession>A0A1L3FCW6</accession>
<evidence type="ECO:0000313" key="2">
    <source>
        <dbReference type="Proteomes" id="UP000181962"/>
    </source>
</evidence>
<evidence type="ECO:0000313" key="1">
    <source>
        <dbReference type="EMBL" id="APG11133.1"/>
    </source>
</evidence>
<dbReference type="EMBL" id="CP017637">
    <property type="protein sequence ID" value="APG11133.1"/>
    <property type="molecule type" value="Genomic_DNA"/>
</dbReference>
<organism evidence="1 2">
    <name type="scientific">Bradyrhizobium japonicum</name>
    <dbReference type="NCBI Taxonomy" id="375"/>
    <lineage>
        <taxon>Bacteria</taxon>
        <taxon>Pseudomonadati</taxon>
        <taxon>Pseudomonadota</taxon>
        <taxon>Alphaproteobacteria</taxon>
        <taxon>Hyphomicrobiales</taxon>
        <taxon>Nitrobacteraceae</taxon>
        <taxon>Bradyrhizobium</taxon>
    </lineage>
</organism>
<gene>
    <name evidence="1" type="ORF">BKD09_22640</name>
</gene>
<sequence length="154" mass="16033">MSGGRKPRITLRSIRATRSPVYKTLRCPSGKTLKLSVNVYSRKYSTLPKFGNGVSVAAARPKEEGRIAIVTNAGRAAVDAGHIGTKSFAGRATVSEDLAPTTDVIGVRPNRVVLAPGVCAPSLAVMWQPDRACASAIRNGDGGNSATLPGESTT</sequence>